<dbReference type="AlphaFoldDB" id="Q4RD04"/>
<dbReference type="KEGG" id="tng:GSTEN00036343G001"/>
<dbReference type="EMBL" id="CAAE01017665">
    <property type="protein sequence ID" value="CAG13728.1"/>
    <property type="molecule type" value="Genomic_DNA"/>
</dbReference>
<evidence type="ECO:0000313" key="2">
    <source>
        <dbReference type="EMBL" id="CAG13728.1"/>
    </source>
</evidence>
<feature type="transmembrane region" description="Helical" evidence="1">
    <location>
        <begin position="17"/>
        <end position="34"/>
    </location>
</feature>
<comment type="caution">
    <text evidence="2">The sequence shown here is derived from an EMBL/GenBank/DDBJ whole genome shotgun (WGS) entry which is preliminary data.</text>
</comment>
<evidence type="ECO:0000256" key="1">
    <source>
        <dbReference type="SAM" id="Phobius"/>
    </source>
</evidence>
<feature type="non-terminal residue" evidence="2">
    <location>
        <position position="1"/>
    </location>
</feature>
<reference evidence="2" key="2">
    <citation type="submission" date="2004-02" db="EMBL/GenBank/DDBJ databases">
        <authorList>
            <consortium name="Genoscope"/>
            <consortium name="Whitehead Institute Centre for Genome Research"/>
        </authorList>
    </citation>
    <scope>NUCLEOTIDE SEQUENCE</scope>
</reference>
<keyword evidence="1" id="KW-1133">Transmembrane helix</keyword>
<sequence length="51" mass="6105">FTHWTELSIYVVLPQRLLFFTGLALLTFIINPIWTHKKTMQLLNPVDWNFS</sequence>
<proteinExistence type="predicted"/>
<gene>
    <name evidence="2" type="ORF">GSTENG00036343001</name>
</gene>
<keyword evidence="1" id="KW-0812">Transmembrane</keyword>
<reference evidence="2" key="1">
    <citation type="journal article" date="2004" name="Nature">
        <title>Genome duplication in the teleost fish Tetraodon nigroviridis reveals the early vertebrate proto-karyotype.</title>
        <authorList>
            <person name="Jaillon O."/>
            <person name="Aury J.-M."/>
            <person name="Brunet F."/>
            <person name="Petit J.-L."/>
            <person name="Stange-Thomann N."/>
            <person name="Mauceli E."/>
            <person name="Bouneau L."/>
            <person name="Fischer C."/>
            <person name="Ozouf-Costaz C."/>
            <person name="Bernot A."/>
            <person name="Nicaud S."/>
            <person name="Jaffe D."/>
            <person name="Fisher S."/>
            <person name="Lutfalla G."/>
            <person name="Dossat C."/>
            <person name="Segurens B."/>
            <person name="Dasilva C."/>
            <person name="Salanoubat M."/>
            <person name="Levy M."/>
            <person name="Boudet N."/>
            <person name="Castellano S."/>
            <person name="Anthouard V."/>
            <person name="Jubin C."/>
            <person name="Castelli V."/>
            <person name="Katinka M."/>
            <person name="Vacherie B."/>
            <person name="Biemont C."/>
            <person name="Skalli Z."/>
            <person name="Cattolico L."/>
            <person name="Poulain J."/>
            <person name="De Berardinis V."/>
            <person name="Cruaud C."/>
            <person name="Duprat S."/>
            <person name="Brottier P."/>
            <person name="Coutanceau J.-P."/>
            <person name="Gouzy J."/>
            <person name="Parra G."/>
            <person name="Lardier G."/>
            <person name="Chapple C."/>
            <person name="McKernan K.J."/>
            <person name="McEwan P."/>
            <person name="Bosak S."/>
            <person name="Kellis M."/>
            <person name="Volff J.-N."/>
            <person name="Guigo R."/>
            <person name="Zody M.C."/>
            <person name="Mesirov J."/>
            <person name="Lindblad-Toh K."/>
            <person name="Birren B."/>
            <person name="Nusbaum C."/>
            <person name="Kahn D."/>
            <person name="Robinson-Rechavi M."/>
            <person name="Laudet V."/>
            <person name="Schachter V."/>
            <person name="Quetier F."/>
            <person name="Saurin W."/>
            <person name="Scarpelli C."/>
            <person name="Wincker P."/>
            <person name="Lander E.S."/>
            <person name="Weissenbach J."/>
            <person name="Roest Crollius H."/>
        </authorList>
    </citation>
    <scope>NUCLEOTIDE SEQUENCE [LARGE SCALE GENOMIC DNA]</scope>
</reference>
<name>Q4RD04_TETNG</name>
<organism evidence="2">
    <name type="scientific">Tetraodon nigroviridis</name>
    <name type="common">Spotted green pufferfish</name>
    <name type="synonym">Chelonodon nigroviridis</name>
    <dbReference type="NCBI Taxonomy" id="99883"/>
    <lineage>
        <taxon>Eukaryota</taxon>
        <taxon>Metazoa</taxon>
        <taxon>Chordata</taxon>
        <taxon>Craniata</taxon>
        <taxon>Vertebrata</taxon>
        <taxon>Euteleostomi</taxon>
        <taxon>Actinopterygii</taxon>
        <taxon>Neopterygii</taxon>
        <taxon>Teleostei</taxon>
        <taxon>Neoteleostei</taxon>
        <taxon>Acanthomorphata</taxon>
        <taxon>Eupercaria</taxon>
        <taxon>Tetraodontiformes</taxon>
        <taxon>Tetradontoidea</taxon>
        <taxon>Tetraodontidae</taxon>
        <taxon>Tetraodon</taxon>
    </lineage>
</organism>
<feature type="non-terminal residue" evidence="2">
    <location>
        <position position="51"/>
    </location>
</feature>
<keyword evidence="1" id="KW-0472">Membrane</keyword>
<accession>Q4RD04</accession>
<protein>
    <submittedName>
        <fullName evidence="2">(spotted green pufferfish) hypothetical protein</fullName>
    </submittedName>
</protein>